<proteinExistence type="inferred from homology"/>
<dbReference type="PANTHER" id="PTHR31793:SF27">
    <property type="entry name" value="NOVEL THIOESTERASE SUPERFAMILY DOMAIN AND SAPOSIN A-TYPE DOMAIN CONTAINING PROTEIN (0610012H03RIK)"/>
    <property type="match status" value="1"/>
</dbReference>
<organism evidence="3 4">
    <name type="scientific">Albibacterium profundi</name>
    <dbReference type="NCBI Taxonomy" id="3134906"/>
    <lineage>
        <taxon>Bacteria</taxon>
        <taxon>Pseudomonadati</taxon>
        <taxon>Bacteroidota</taxon>
        <taxon>Sphingobacteriia</taxon>
        <taxon>Sphingobacteriales</taxon>
        <taxon>Sphingobacteriaceae</taxon>
        <taxon>Albibacterium</taxon>
    </lineage>
</organism>
<dbReference type="GO" id="GO:0016787">
    <property type="term" value="F:hydrolase activity"/>
    <property type="evidence" value="ECO:0007669"/>
    <property type="project" value="UniProtKB-KW"/>
</dbReference>
<dbReference type="Gene3D" id="3.10.129.10">
    <property type="entry name" value="Hotdog Thioesterase"/>
    <property type="match status" value="1"/>
</dbReference>
<protein>
    <submittedName>
        <fullName evidence="3">Acyl-CoA thioesterase</fullName>
        <ecNumber evidence="3">3.1.2.-</ecNumber>
    </submittedName>
</protein>
<name>A0ABV5CHA9_9SPHI</name>
<dbReference type="EC" id="3.1.2.-" evidence="3"/>
<keyword evidence="4" id="KW-1185">Reference proteome</keyword>
<keyword evidence="2 3" id="KW-0378">Hydrolase</keyword>
<dbReference type="CDD" id="cd00586">
    <property type="entry name" value="4HBT"/>
    <property type="match status" value="1"/>
</dbReference>
<dbReference type="Proteomes" id="UP001580928">
    <property type="component" value="Unassembled WGS sequence"/>
</dbReference>
<evidence type="ECO:0000313" key="3">
    <source>
        <dbReference type="EMBL" id="MFB5946917.1"/>
    </source>
</evidence>
<comment type="caution">
    <text evidence="3">The sequence shown here is derived from an EMBL/GenBank/DDBJ whole genome shotgun (WGS) entry which is preliminary data.</text>
</comment>
<sequence length="137" mass="15873">MKTYSRFSTSYRVRPDDIDMFQHVHNSKYFDYVLAARYDQMRDCYGVSMEEFIDSGYGWVVRTAHVDYKRALTMGKEFSVETGIESMNSKGCRVSFEITIKETGKVACDGWFDYVLIDIKTGKSAKVTQTMIDQFSI</sequence>
<evidence type="ECO:0000256" key="2">
    <source>
        <dbReference type="ARBA" id="ARBA00022801"/>
    </source>
</evidence>
<dbReference type="Pfam" id="PF13279">
    <property type="entry name" value="4HBT_2"/>
    <property type="match status" value="1"/>
</dbReference>
<dbReference type="SUPFAM" id="SSF54637">
    <property type="entry name" value="Thioesterase/thiol ester dehydrase-isomerase"/>
    <property type="match status" value="1"/>
</dbReference>
<dbReference type="InterPro" id="IPR050563">
    <property type="entry name" value="4-hydroxybenzoyl-CoA_TE"/>
</dbReference>
<comment type="similarity">
    <text evidence="1">Belongs to the 4-hydroxybenzoyl-CoA thioesterase family.</text>
</comment>
<evidence type="ECO:0000313" key="4">
    <source>
        <dbReference type="Proteomes" id="UP001580928"/>
    </source>
</evidence>
<dbReference type="RefSeq" id="WP_375558446.1">
    <property type="nucleotide sequence ID" value="NZ_JBBVGT010000003.1"/>
</dbReference>
<reference evidence="3 4" key="1">
    <citation type="submission" date="2024-04" db="EMBL/GenBank/DDBJ databases">
        <title>Albibacterium profundi sp. nov., isolated from sediment of the Challenger Deep of Mariana Trench.</title>
        <authorList>
            <person name="Wang Y."/>
        </authorList>
    </citation>
    <scope>NUCLEOTIDE SEQUENCE [LARGE SCALE GENOMIC DNA]</scope>
    <source>
        <strain evidence="3 4">RHL897</strain>
    </source>
</reference>
<evidence type="ECO:0000256" key="1">
    <source>
        <dbReference type="ARBA" id="ARBA00005953"/>
    </source>
</evidence>
<accession>A0ABV5CHA9</accession>
<dbReference type="InterPro" id="IPR029069">
    <property type="entry name" value="HotDog_dom_sf"/>
</dbReference>
<gene>
    <name evidence="3" type="ORF">WKR92_13875</name>
</gene>
<dbReference type="PANTHER" id="PTHR31793">
    <property type="entry name" value="4-HYDROXYBENZOYL-COA THIOESTERASE FAMILY MEMBER"/>
    <property type="match status" value="1"/>
</dbReference>
<dbReference type="EMBL" id="JBBVGT010000003">
    <property type="protein sequence ID" value="MFB5946917.1"/>
    <property type="molecule type" value="Genomic_DNA"/>
</dbReference>